<feature type="transmembrane region" description="Helical" evidence="1">
    <location>
        <begin position="106"/>
        <end position="135"/>
    </location>
</feature>
<keyword evidence="1" id="KW-1133">Transmembrane helix</keyword>
<dbReference type="Pfam" id="PF14110">
    <property type="entry name" value="DUF4282"/>
    <property type="match status" value="1"/>
</dbReference>
<gene>
    <name evidence="2" type="ORF">KV203_01010</name>
</gene>
<accession>A0ABX8SF50</accession>
<evidence type="ECO:0000256" key="1">
    <source>
        <dbReference type="SAM" id="Phobius"/>
    </source>
</evidence>
<keyword evidence="1" id="KW-0812">Transmembrane</keyword>
<proteinExistence type="predicted"/>
<sequence length="192" mass="21223">MNVVTDAFTHANSESPEIEPEFDWLLDQPNWQSDAQSSAEPREPAVEPGRRESVRSAIAWLTEVARGLLDLRFRRPATRTLLPLVYVLGLAGTVIVPLALSLPVFGFSIVLGVLYLIVVAPVLILTGAATVRLLLEFLISTTQLAGKVNHITAIADDLMTALTDVAQPIGQLSEDVRAVQFWRFRNRRRRGL</sequence>
<name>A0ABX8SF50_9ACTN</name>
<feature type="transmembrane region" description="Helical" evidence="1">
    <location>
        <begin position="81"/>
        <end position="100"/>
    </location>
</feature>
<evidence type="ECO:0000313" key="2">
    <source>
        <dbReference type="EMBL" id="QXQ15589.1"/>
    </source>
</evidence>
<protein>
    <submittedName>
        <fullName evidence="2">DUF4282 domain-containing protein</fullName>
    </submittedName>
</protein>
<keyword evidence="3" id="KW-1185">Reference proteome</keyword>
<reference evidence="2" key="1">
    <citation type="submission" date="2021-07" db="EMBL/GenBank/DDBJ databases">
        <title>Candidatus Kaistella beijingensis sp. nov. isolated from a municipal wastewater treatment plant is involved in sludge foaming.</title>
        <authorList>
            <person name="Song Y."/>
            <person name="Liu S.-J."/>
        </authorList>
    </citation>
    <scope>NUCLEOTIDE SEQUENCE</scope>
    <source>
        <strain evidence="2">DSM 43998</strain>
    </source>
</reference>
<evidence type="ECO:0000313" key="3">
    <source>
        <dbReference type="Proteomes" id="UP000887023"/>
    </source>
</evidence>
<keyword evidence="1" id="KW-0472">Membrane</keyword>
<dbReference type="Proteomes" id="UP000887023">
    <property type="component" value="Chromosome"/>
</dbReference>
<dbReference type="InterPro" id="IPR025557">
    <property type="entry name" value="DUF4282"/>
</dbReference>
<dbReference type="EMBL" id="CP079105">
    <property type="protein sequence ID" value="QXQ15589.1"/>
    <property type="molecule type" value="Genomic_DNA"/>
</dbReference>
<organism evidence="2 3">
    <name type="scientific">Skermania pinensis</name>
    <dbReference type="NCBI Taxonomy" id="39122"/>
    <lineage>
        <taxon>Bacteria</taxon>
        <taxon>Bacillati</taxon>
        <taxon>Actinomycetota</taxon>
        <taxon>Actinomycetes</taxon>
        <taxon>Mycobacteriales</taxon>
        <taxon>Gordoniaceae</taxon>
        <taxon>Skermania</taxon>
    </lineage>
</organism>